<gene>
    <name evidence="1" type="ORF">RIF23_05955</name>
</gene>
<dbReference type="InterPro" id="IPR029063">
    <property type="entry name" value="SAM-dependent_MTases_sf"/>
</dbReference>
<protein>
    <submittedName>
        <fullName evidence="1">Class I SAM-dependent methyltransferase</fullName>
        <ecNumber evidence="1">2.1.1.-</ecNumber>
    </submittedName>
</protein>
<dbReference type="RefSeq" id="WP_310911373.1">
    <property type="nucleotide sequence ID" value="NZ_JAVLVT010000002.1"/>
</dbReference>
<dbReference type="EC" id="2.1.1.-" evidence="1"/>
<proteinExistence type="predicted"/>
<dbReference type="SUPFAM" id="SSF53335">
    <property type="entry name" value="S-adenosyl-L-methionine-dependent methyltransferases"/>
    <property type="match status" value="1"/>
</dbReference>
<keyword evidence="1" id="KW-0808">Transferase</keyword>
<keyword evidence="2" id="KW-1185">Reference proteome</keyword>
<accession>A0ABU2H3F8</accession>
<organism evidence="1 2">
    <name type="scientific">Lipingzhangella rawalii</name>
    <dbReference type="NCBI Taxonomy" id="2055835"/>
    <lineage>
        <taxon>Bacteria</taxon>
        <taxon>Bacillati</taxon>
        <taxon>Actinomycetota</taxon>
        <taxon>Actinomycetes</taxon>
        <taxon>Streptosporangiales</taxon>
        <taxon>Nocardiopsidaceae</taxon>
        <taxon>Lipingzhangella</taxon>
    </lineage>
</organism>
<keyword evidence="1" id="KW-0489">Methyltransferase</keyword>
<dbReference type="GO" id="GO:0008168">
    <property type="term" value="F:methyltransferase activity"/>
    <property type="evidence" value="ECO:0007669"/>
    <property type="project" value="UniProtKB-KW"/>
</dbReference>
<dbReference type="CDD" id="cd02440">
    <property type="entry name" value="AdoMet_MTases"/>
    <property type="match status" value="1"/>
</dbReference>
<dbReference type="Gene3D" id="3.40.50.150">
    <property type="entry name" value="Vaccinia Virus protein VP39"/>
    <property type="match status" value="1"/>
</dbReference>
<evidence type="ECO:0000313" key="1">
    <source>
        <dbReference type="EMBL" id="MDS1269836.1"/>
    </source>
</evidence>
<comment type="caution">
    <text evidence="1">The sequence shown here is derived from an EMBL/GenBank/DDBJ whole genome shotgun (WGS) entry which is preliminary data.</text>
</comment>
<sequence length="243" mass="26459">MTPPSPDQIMAAALRGDAPGQALLSERADGHISTADLAWWLRDPQAEPPVDLAALDLIDDGHSLDVGCATGRHLDTIRQRGLTGEGIDTCAHAIALARANGHTCHHADIWHYQPARPYDTVLALGGNLGIAGYLARLGPFLGRMCDLLTPTGSLIVTSVDWRHTTQTNPHHAAHAARKRAAGRYPGEVELRLRLGEQASSWFPWVWIDPDTLTETAARLGLYPATTLSWGPKYALQLRRKTPR</sequence>
<reference evidence="2" key="1">
    <citation type="submission" date="2023-07" db="EMBL/GenBank/DDBJ databases">
        <title>Novel species in the genus Lipingzhangella isolated from Sambhar Salt Lake.</title>
        <authorList>
            <person name="Jiya N."/>
            <person name="Kajale S."/>
            <person name="Sharma A."/>
        </authorList>
    </citation>
    <scope>NUCLEOTIDE SEQUENCE [LARGE SCALE GENOMIC DNA]</scope>
    <source>
        <strain evidence="2">LS1_29</strain>
    </source>
</reference>
<evidence type="ECO:0000313" key="2">
    <source>
        <dbReference type="Proteomes" id="UP001250214"/>
    </source>
</evidence>
<name>A0ABU2H3F8_9ACTN</name>
<dbReference type="GO" id="GO:0032259">
    <property type="term" value="P:methylation"/>
    <property type="evidence" value="ECO:0007669"/>
    <property type="project" value="UniProtKB-KW"/>
</dbReference>
<dbReference type="EMBL" id="JAVLVT010000002">
    <property type="protein sequence ID" value="MDS1269836.1"/>
    <property type="molecule type" value="Genomic_DNA"/>
</dbReference>
<dbReference type="Pfam" id="PF13489">
    <property type="entry name" value="Methyltransf_23"/>
    <property type="match status" value="1"/>
</dbReference>
<dbReference type="Proteomes" id="UP001250214">
    <property type="component" value="Unassembled WGS sequence"/>
</dbReference>